<dbReference type="PANTHER" id="PTHR10961">
    <property type="entry name" value="PEROXISOMAL SARCOSINE OXIDASE"/>
    <property type="match status" value="1"/>
</dbReference>
<evidence type="ECO:0000313" key="7">
    <source>
        <dbReference type="Proteomes" id="UP000027466"/>
    </source>
</evidence>
<dbReference type="SUPFAM" id="SSF51905">
    <property type="entry name" value="FAD/NAD(P)-binding domain"/>
    <property type="match status" value="1"/>
</dbReference>
<comment type="cofactor">
    <cofactor evidence="1">
        <name>FAD</name>
        <dbReference type="ChEBI" id="CHEBI:57692"/>
    </cofactor>
</comment>
<dbReference type="InterPro" id="IPR006076">
    <property type="entry name" value="FAD-dep_OxRdtase"/>
</dbReference>
<dbReference type="GO" id="GO:0005829">
    <property type="term" value="C:cytosol"/>
    <property type="evidence" value="ECO:0007669"/>
    <property type="project" value="TreeGrafter"/>
</dbReference>
<sequence>MHQLTASDEFFDTLIVGAGSIGVAAGYFLSRAGNKVLLLDAGDPPHSGGSHHGSTRLIRHAYGEGAAYVPLALRAQHLWLALEQEAQAPIFTRTGVVNIGTHDDPFMREVARSASEYGLALEFFDGPQASRRWPAWRLSPGQMAAFEPDAGVLYCEQAVLGFRRLATALGAQLRANTMVARIELLDQGGVGVVTDRGERFTCRDLIVCAGRSCRDLLEPLGLRVPVTRVRKSFAWFDGDPLLFAPDVFPGFAIASEAGQYYGFPDLDGSGLKVGRHDGGQPVGANAPLAPFGDDPSDVSDLEGFLRRHLPGAGKLRTGKTCEYDMTPDEHFIIDRLPACSRIHVATGFSGHGFKFASAIGEALAERITLGASRLDLSPFSMGRFGGLDRASAEGPS</sequence>
<dbReference type="Gene3D" id="3.50.50.60">
    <property type="entry name" value="FAD/NAD(P)-binding domain"/>
    <property type="match status" value="1"/>
</dbReference>
<dbReference type="EMBL" id="JFHC01000022">
    <property type="protein sequence ID" value="KDR41878.1"/>
    <property type="molecule type" value="Genomic_DNA"/>
</dbReference>
<dbReference type="GO" id="GO:0050660">
    <property type="term" value="F:flavin adenine dinucleotide binding"/>
    <property type="evidence" value="ECO:0007669"/>
    <property type="project" value="InterPro"/>
</dbReference>
<dbReference type="Gene3D" id="3.30.9.10">
    <property type="entry name" value="D-Amino Acid Oxidase, subunit A, domain 2"/>
    <property type="match status" value="1"/>
</dbReference>
<accession>A0A069PMF6</accession>
<dbReference type="InterPro" id="IPR036188">
    <property type="entry name" value="FAD/NAD-bd_sf"/>
</dbReference>
<dbReference type="Pfam" id="PF01266">
    <property type="entry name" value="DAO"/>
    <property type="match status" value="1"/>
</dbReference>
<protein>
    <submittedName>
        <fullName evidence="6">N-methyltryptophan oxidase</fullName>
    </submittedName>
</protein>
<keyword evidence="2" id="KW-0285">Flavoprotein</keyword>
<reference evidence="6 7" key="1">
    <citation type="submission" date="2014-03" db="EMBL/GenBank/DDBJ databases">
        <title>Draft Genome Sequences of Four Burkholderia Strains.</title>
        <authorList>
            <person name="Liu X.Y."/>
            <person name="Li C.X."/>
            <person name="Xu J.H."/>
        </authorList>
    </citation>
    <scope>NUCLEOTIDE SEQUENCE [LARGE SCALE GENOMIC DNA]</scope>
    <source>
        <strain evidence="6 7">DSM 50014</strain>
    </source>
</reference>
<name>A0A069PMF6_9BURK</name>
<comment type="caution">
    <text evidence="6">The sequence shown here is derived from an EMBL/GenBank/DDBJ whole genome shotgun (WGS) entry which is preliminary data.</text>
</comment>
<organism evidence="6 7">
    <name type="scientific">Caballeronia glathei</name>
    <dbReference type="NCBI Taxonomy" id="60547"/>
    <lineage>
        <taxon>Bacteria</taxon>
        <taxon>Pseudomonadati</taxon>
        <taxon>Pseudomonadota</taxon>
        <taxon>Betaproteobacteria</taxon>
        <taxon>Burkholderiales</taxon>
        <taxon>Burkholderiaceae</taxon>
        <taxon>Caballeronia</taxon>
    </lineage>
</organism>
<dbReference type="NCBIfam" id="NF008425">
    <property type="entry name" value="PRK11259.1"/>
    <property type="match status" value="1"/>
</dbReference>
<dbReference type="GO" id="GO:0008115">
    <property type="term" value="F:sarcosine oxidase activity"/>
    <property type="evidence" value="ECO:0007669"/>
    <property type="project" value="TreeGrafter"/>
</dbReference>
<dbReference type="RefSeq" id="WP_035934433.1">
    <property type="nucleotide sequence ID" value="NZ_CADFFX010000010.1"/>
</dbReference>
<evidence type="ECO:0000313" key="6">
    <source>
        <dbReference type="EMBL" id="KDR41878.1"/>
    </source>
</evidence>
<keyword evidence="7" id="KW-1185">Reference proteome</keyword>
<keyword evidence="3" id="KW-0274">FAD</keyword>
<dbReference type="PANTHER" id="PTHR10961:SF7">
    <property type="entry name" value="FAD DEPENDENT OXIDOREDUCTASE DOMAIN-CONTAINING PROTEIN"/>
    <property type="match status" value="1"/>
</dbReference>
<dbReference type="Proteomes" id="UP000027466">
    <property type="component" value="Unassembled WGS sequence"/>
</dbReference>
<evidence type="ECO:0000256" key="4">
    <source>
        <dbReference type="ARBA" id="ARBA00023002"/>
    </source>
</evidence>
<keyword evidence="4" id="KW-0560">Oxidoreductase</keyword>
<evidence type="ECO:0000256" key="1">
    <source>
        <dbReference type="ARBA" id="ARBA00001974"/>
    </source>
</evidence>
<dbReference type="STRING" id="60547.GCA_000751215_03902"/>
<proteinExistence type="predicted"/>
<evidence type="ECO:0000256" key="2">
    <source>
        <dbReference type="ARBA" id="ARBA00022630"/>
    </source>
</evidence>
<dbReference type="InterPro" id="IPR045170">
    <property type="entry name" value="MTOX"/>
</dbReference>
<dbReference type="SUPFAM" id="SSF54373">
    <property type="entry name" value="FAD-linked reductases, C-terminal domain"/>
    <property type="match status" value="1"/>
</dbReference>
<evidence type="ECO:0000256" key="3">
    <source>
        <dbReference type="ARBA" id="ARBA00022827"/>
    </source>
</evidence>
<evidence type="ECO:0000259" key="5">
    <source>
        <dbReference type="Pfam" id="PF01266"/>
    </source>
</evidence>
<gene>
    <name evidence="6" type="ORF">BG61_14245</name>
</gene>
<dbReference type="AlphaFoldDB" id="A0A069PMF6"/>
<feature type="domain" description="FAD dependent oxidoreductase" evidence="5">
    <location>
        <begin position="12"/>
        <end position="366"/>
    </location>
</feature>